<proteinExistence type="predicted"/>
<feature type="compositionally biased region" description="Acidic residues" evidence="1">
    <location>
        <begin position="171"/>
        <end position="204"/>
    </location>
</feature>
<name>A0A9W7XR30_9FUNG</name>
<evidence type="ECO:0000256" key="1">
    <source>
        <dbReference type="SAM" id="MobiDB-lite"/>
    </source>
</evidence>
<feature type="region of interest" description="Disordered" evidence="1">
    <location>
        <begin position="169"/>
        <end position="255"/>
    </location>
</feature>
<comment type="caution">
    <text evidence="2">The sequence shown here is derived from an EMBL/GenBank/DDBJ whole genome shotgun (WGS) entry which is preliminary data.</text>
</comment>
<sequence>MSYLQVIPADGKTDERRYEEFMAYMQEEGVIESALEEDYEGKYKGIIQEKIAADLSVIGLVFDDQENKELSVSRYRAMAIRNAINEEMRTLCEQLDNSIKYDLSEEDKAKIKELELKDDEIEDDIYVRPFCLYEVDIANMYKKDVGSLPEDPKTFAKLALEHEMDCVYEHSEDEDEDEDWVYDDDDEDDEEEEEDDDEDDEDADAAAATAGLSSSSKGKAAATAAEDKEDDDEEEDEAHVHGENCDHSHGAFDLDETDLPFEDHEVSVSDADTGLSLLKDHKAEVVALLEKITGNKVESFKSYHFPGRYYVVAWLKGFGIYGIRISYPMIVDDSDDEDFESDDEDDEE</sequence>
<keyword evidence="3" id="KW-1185">Reference proteome</keyword>
<feature type="compositionally biased region" description="Acidic residues" evidence="1">
    <location>
        <begin position="227"/>
        <end position="237"/>
    </location>
</feature>
<organism evidence="2 3">
    <name type="scientific">Coemansia asiatica</name>
    <dbReference type="NCBI Taxonomy" id="1052880"/>
    <lineage>
        <taxon>Eukaryota</taxon>
        <taxon>Fungi</taxon>
        <taxon>Fungi incertae sedis</taxon>
        <taxon>Zoopagomycota</taxon>
        <taxon>Kickxellomycotina</taxon>
        <taxon>Kickxellomycetes</taxon>
        <taxon>Kickxellales</taxon>
        <taxon>Kickxellaceae</taxon>
        <taxon>Coemansia</taxon>
    </lineage>
</organism>
<dbReference type="EMBL" id="JANBOH010000006">
    <property type="protein sequence ID" value="KAJ1648368.1"/>
    <property type="molecule type" value="Genomic_DNA"/>
</dbReference>
<dbReference type="AlphaFoldDB" id="A0A9W7XR30"/>
<feature type="compositionally biased region" description="Low complexity" evidence="1">
    <location>
        <begin position="205"/>
        <end position="224"/>
    </location>
</feature>
<protein>
    <submittedName>
        <fullName evidence="2">Uncharacterized protein</fullName>
    </submittedName>
</protein>
<evidence type="ECO:0000313" key="3">
    <source>
        <dbReference type="Proteomes" id="UP001145021"/>
    </source>
</evidence>
<reference evidence="2" key="1">
    <citation type="submission" date="2022-07" db="EMBL/GenBank/DDBJ databases">
        <title>Phylogenomic reconstructions and comparative analyses of Kickxellomycotina fungi.</title>
        <authorList>
            <person name="Reynolds N.K."/>
            <person name="Stajich J.E."/>
            <person name="Barry K."/>
            <person name="Grigoriev I.V."/>
            <person name="Crous P."/>
            <person name="Smith M.E."/>
        </authorList>
    </citation>
    <scope>NUCLEOTIDE SEQUENCE</scope>
    <source>
        <strain evidence="2">NBRC 105413</strain>
    </source>
</reference>
<evidence type="ECO:0000313" key="2">
    <source>
        <dbReference type="EMBL" id="KAJ1648368.1"/>
    </source>
</evidence>
<feature type="compositionally biased region" description="Basic and acidic residues" evidence="1">
    <location>
        <begin position="238"/>
        <end position="252"/>
    </location>
</feature>
<accession>A0A9W7XR30</accession>
<gene>
    <name evidence="2" type="ORF">LPJ64_000317</name>
</gene>
<dbReference type="Proteomes" id="UP001145021">
    <property type="component" value="Unassembled WGS sequence"/>
</dbReference>